<keyword evidence="2" id="KW-1003">Cell membrane</keyword>
<dbReference type="RefSeq" id="WP_128270187.1">
    <property type="nucleotide sequence ID" value="NZ_SAUW01000014.1"/>
</dbReference>
<comment type="caution">
    <text evidence="7">The sequence shown here is derived from an EMBL/GenBank/DDBJ whole genome shotgun (WGS) entry which is preliminary data.</text>
</comment>
<dbReference type="InterPro" id="IPR001851">
    <property type="entry name" value="ABC_transp_permease"/>
</dbReference>
<dbReference type="Pfam" id="PF02653">
    <property type="entry name" value="BPD_transp_2"/>
    <property type="match status" value="1"/>
</dbReference>
<evidence type="ECO:0000256" key="6">
    <source>
        <dbReference type="SAM" id="Phobius"/>
    </source>
</evidence>
<evidence type="ECO:0000313" key="7">
    <source>
        <dbReference type="EMBL" id="RWR09572.1"/>
    </source>
</evidence>
<evidence type="ECO:0000313" key="8">
    <source>
        <dbReference type="Proteomes" id="UP000285710"/>
    </source>
</evidence>
<organism evidence="7 8">
    <name type="scientific">Paenirhodobacter populi</name>
    <dbReference type="NCBI Taxonomy" id="2306993"/>
    <lineage>
        <taxon>Bacteria</taxon>
        <taxon>Pseudomonadati</taxon>
        <taxon>Pseudomonadota</taxon>
        <taxon>Alphaproteobacteria</taxon>
        <taxon>Rhodobacterales</taxon>
        <taxon>Rhodobacter group</taxon>
        <taxon>Paenirhodobacter</taxon>
    </lineage>
</organism>
<comment type="subcellular location">
    <subcellularLocation>
        <location evidence="1">Cell membrane</location>
        <topology evidence="1">Multi-pass membrane protein</topology>
    </subcellularLocation>
</comment>
<feature type="transmembrane region" description="Helical" evidence="6">
    <location>
        <begin position="113"/>
        <end position="131"/>
    </location>
</feature>
<name>A0A443IRB1_9RHOB</name>
<keyword evidence="4 6" id="KW-1133">Transmembrane helix</keyword>
<feature type="transmembrane region" description="Helical" evidence="6">
    <location>
        <begin position="214"/>
        <end position="239"/>
    </location>
</feature>
<keyword evidence="8" id="KW-1185">Reference proteome</keyword>
<feature type="transmembrane region" description="Helical" evidence="6">
    <location>
        <begin position="284"/>
        <end position="302"/>
    </location>
</feature>
<feature type="transmembrane region" description="Helical" evidence="6">
    <location>
        <begin position="251"/>
        <end position="277"/>
    </location>
</feature>
<proteinExistence type="predicted"/>
<evidence type="ECO:0000256" key="4">
    <source>
        <dbReference type="ARBA" id="ARBA00022989"/>
    </source>
</evidence>
<reference evidence="7 8" key="2">
    <citation type="submission" date="2019-01" db="EMBL/GenBank/DDBJ databases">
        <authorList>
            <person name="Li Y."/>
        </authorList>
    </citation>
    <scope>NUCLEOTIDE SEQUENCE [LARGE SCALE GENOMIC DNA]</scope>
    <source>
        <strain evidence="7 8">2D-5</strain>
    </source>
</reference>
<protein>
    <submittedName>
        <fullName evidence="7">Branched-chain amino acid ABC transporter permease</fullName>
    </submittedName>
</protein>
<dbReference type="Proteomes" id="UP000285710">
    <property type="component" value="Unassembled WGS sequence"/>
</dbReference>
<dbReference type="EMBL" id="SAUW01000014">
    <property type="protein sequence ID" value="RWR09572.1"/>
    <property type="molecule type" value="Genomic_DNA"/>
</dbReference>
<dbReference type="CDD" id="cd06581">
    <property type="entry name" value="TM_PBP1_LivM_like"/>
    <property type="match status" value="1"/>
</dbReference>
<evidence type="ECO:0000256" key="3">
    <source>
        <dbReference type="ARBA" id="ARBA00022692"/>
    </source>
</evidence>
<evidence type="ECO:0000256" key="2">
    <source>
        <dbReference type="ARBA" id="ARBA00022475"/>
    </source>
</evidence>
<sequence>MTIPNKKLFTLCLVVLALLFMAQFVLSNYLVLALTRILILAIFAMGYNMLMGYTGLLSLGHAMFFAAGLYAAGLANYYGGVSLPLAFVFGILGGGVLAFVIGLLALRTQTVSFMIVTLMFAQVAYLLTLYFSNVTGGDQGLTLPTASRSFSLFGLAVDLTSPMARFNIALTLFAVVLIGLFAVTQGPLGRLFVAVRENINRTEMLGFDTYRIRLLAFTISGAISGLAGALYGLMFGFIGSSFAEFRSSIEVLLFTLVGGPGTLLGPLVGTGVMTMLIDRLSGMTSAYLIVVGVLLIVINLWFPKGILGTIRDRWVPWLK</sequence>
<evidence type="ECO:0000256" key="5">
    <source>
        <dbReference type="ARBA" id="ARBA00023136"/>
    </source>
</evidence>
<feature type="transmembrane region" description="Helical" evidence="6">
    <location>
        <begin position="63"/>
        <end position="79"/>
    </location>
</feature>
<evidence type="ECO:0000256" key="1">
    <source>
        <dbReference type="ARBA" id="ARBA00004651"/>
    </source>
</evidence>
<gene>
    <name evidence="7" type="ORF">D2T33_14080</name>
</gene>
<feature type="transmembrane region" description="Helical" evidence="6">
    <location>
        <begin position="168"/>
        <end position="193"/>
    </location>
</feature>
<dbReference type="PANTHER" id="PTHR30482:SF17">
    <property type="entry name" value="ABC TRANSPORTER ATP-BINDING PROTEIN"/>
    <property type="match status" value="1"/>
</dbReference>
<dbReference type="InterPro" id="IPR043428">
    <property type="entry name" value="LivM-like"/>
</dbReference>
<reference evidence="7 8" key="1">
    <citation type="submission" date="2019-01" db="EMBL/GenBank/DDBJ databases">
        <title>Sinorhodobacter populi sp. nov. isolated from the symptomatic bark tissue of Populus euramericana canker.</title>
        <authorList>
            <person name="Xu G."/>
        </authorList>
    </citation>
    <scope>NUCLEOTIDE SEQUENCE [LARGE SCALE GENOMIC DNA]</scope>
    <source>
        <strain evidence="7 8">2D-5</strain>
    </source>
</reference>
<feature type="transmembrane region" description="Helical" evidence="6">
    <location>
        <begin position="85"/>
        <end position="106"/>
    </location>
</feature>
<keyword evidence="3 6" id="KW-0812">Transmembrane</keyword>
<accession>A0A443IRB1</accession>
<keyword evidence="5 6" id="KW-0472">Membrane</keyword>
<dbReference type="GO" id="GO:0005886">
    <property type="term" value="C:plasma membrane"/>
    <property type="evidence" value="ECO:0007669"/>
    <property type="project" value="UniProtKB-SubCell"/>
</dbReference>
<dbReference type="AlphaFoldDB" id="A0A443IRB1"/>
<dbReference type="PANTHER" id="PTHR30482">
    <property type="entry name" value="HIGH-AFFINITY BRANCHED-CHAIN AMINO ACID TRANSPORT SYSTEM PERMEASE"/>
    <property type="match status" value="1"/>
</dbReference>
<dbReference type="GO" id="GO:0015658">
    <property type="term" value="F:branched-chain amino acid transmembrane transporter activity"/>
    <property type="evidence" value="ECO:0007669"/>
    <property type="project" value="InterPro"/>
</dbReference>